<comment type="caution">
    <text evidence="4">The sequence shown here is derived from an EMBL/GenBank/DDBJ whole genome shotgun (WGS) entry which is preliminary data.</text>
</comment>
<evidence type="ECO:0000313" key="5">
    <source>
        <dbReference type="Proteomes" id="UP001262754"/>
    </source>
</evidence>
<gene>
    <name evidence="4" type="ORF">J2800_003529</name>
</gene>
<keyword evidence="5" id="KW-1185">Reference proteome</keyword>
<dbReference type="PROSITE" id="PS50977">
    <property type="entry name" value="HTH_TETR_2"/>
    <property type="match status" value="1"/>
</dbReference>
<dbReference type="InterPro" id="IPR001647">
    <property type="entry name" value="HTH_TetR"/>
</dbReference>
<dbReference type="SUPFAM" id="SSF48498">
    <property type="entry name" value="Tetracyclin repressor-like, C-terminal domain"/>
    <property type="match status" value="1"/>
</dbReference>
<dbReference type="PANTHER" id="PTHR30055:SF226">
    <property type="entry name" value="HTH-TYPE TRANSCRIPTIONAL REGULATOR PKSA"/>
    <property type="match status" value="1"/>
</dbReference>
<dbReference type="InterPro" id="IPR041583">
    <property type="entry name" value="TetR_C_31"/>
</dbReference>
<dbReference type="InterPro" id="IPR050109">
    <property type="entry name" value="HTH-type_TetR-like_transc_reg"/>
</dbReference>
<evidence type="ECO:0000256" key="1">
    <source>
        <dbReference type="ARBA" id="ARBA00023125"/>
    </source>
</evidence>
<accession>A0ABU1N2U6</accession>
<protein>
    <submittedName>
        <fullName evidence="4">AcrR family transcriptional regulator</fullName>
    </submittedName>
</protein>
<dbReference type="Pfam" id="PF17940">
    <property type="entry name" value="TetR_C_31"/>
    <property type="match status" value="1"/>
</dbReference>
<dbReference type="InterPro" id="IPR009057">
    <property type="entry name" value="Homeodomain-like_sf"/>
</dbReference>
<evidence type="ECO:0000259" key="3">
    <source>
        <dbReference type="PROSITE" id="PS50977"/>
    </source>
</evidence>
<reference evidence="4 5" key="1">
    <citation type="submission" date="2023-07" db="EMBL/GenBank/DDBJ databases">
        <title>Sorghum-associated microbial communities from plants grown in Nebraska, USA.</title>
        <authorList>
            <person name="Schachtman D."/>
        </authorList>
    </citation>
    <scope>NUCLEOTIDE SEQUENCE [LARGE SCALE GENOMIC DNA]</scope>
    <source>
        <strain evidence="4 5">DS2154</strain>
    </source>
</reference>
<feature type="domain" description="HTH tetR-type" evidence="3">
    <location>
        <begin position="17"/>
        <end position="77"/>
    </location>
</feature>
<feature type="DNA-binding region" description="H-T-H motif" evidence="2">
    <location>
        <begin position="40"/>
        <end position="59"/>
    </location>
</feature>
<evidence type="ECO:0000313" key="4">
    <source>
        <dbReference type="EMBL" id="MDR6532769.1"/>
    </source>
</evidence>
<proteinExistence type="predicted"/>
<dbReference type="EMBL" id="JAVDRL010000010">
    <property type="protein sequence ID" value="MDR6532769.1"/>
    <property type="molecule type" value="Genomic_DNA"/>
</dbReference>
<name>A0ABU1N2U6_9CAUL</name>
<dbReference type="RefSeq" id="WP_162251602.1">
    <property type="nucleotide sequence ID" value="NZ_JAVDRL010000010.1"/>
</dbReference>
<organism evidence="4 5">
    <name type="scientific">Caulobacter rhizosphaerae</name>
    <dbReference type="NCBI Taxonomy" id="2010972"/>
    <lineage>
        <taxon>Bacteria</taxon>
        <taxon>Pseudomonadati</taxon>
        <taxon>Pseudomonadota</taxon>
        <taxon>Alphaproteobacteria</taxon>
        <taxon>Caulobacterales</taxon>
        <taxon>Caulobacteraceae</taxon>
        <taxon>Caulobacter</taxon>
    </lineage>
</organism>
<dbReference type="PANTHER" id="PTHR30055">
    <property type="entry name" value="HTH-TYPE TRANSCRIPTIONAL REGULATOR RUTR"/>
    <property type="match status" value="1"/>
</dbReference>
<dbReference type="Gene3D" id="1.10.357.10">
    <property type="entry name" value="Tetracycline Repressor, domain 2"/>
    <property type="match status" value="1"/>
</dbReference>
<dbReference type="SUPFAM" id="SSF46689">
    <property type="entry name" value="Homeodomain-like"/>
    <property type="match status" value="1"/>
</dbReference>
<dbReference type="PRINTS" id="PR00455">
    <property type="entry name" value="HTHTETR"/>
</dbReference>
<keyword evidence="1 2" id="KW-0238">DNA-binding</keyword>
<dbReference type="InterPro" id="IPR036271">
    <property type="entry name" value="Tet_transcr_reg_TetR-rel_C_sf"/>
</dbReference>
<evidence type="ECO:0000256" key="2">
    <source>
        <dbReference type="PROSITE-ProRule" id="PRU00335"/>
    </source>
</evidence>
<dbReference type="Pfam" id="PF00440">
    <property type="entry name" value="TetR_N"/>
    <property type="match status" value="1"/>
</dbReference>
<sequence>METTLVIRQPRRSMGQDERRERIVEAARDCIALSGIHGAAMAEIAERAELGVGQVYRIFESKEALIAQIANEDLAEMRAMLDALDGGAAGLLDEICALVPQSIDRCFDTRRVALRTELAAEAARNPRVAGILQAVDRQGRAAFEELMSALRRSGETVGDFRARCEFVHVLFDGLAVRSINHPQADRAILTRLVQMTLRRLFA</sequence>
<dbReference type="Proteomes" id="UP001262754">
    <property type="component" value="Unassembled WGS sequence"/>
</dbReference>